<protein>
    <submittedName>
        <fullName evidence="1">1457_t:CDS:1</fullName>
    </submittedName>
</protein>
<proteinExistence type="predicted"/>
<accession>A0A9N9EH76</accession>
<evidence type="ECO:0000313" key="1">
    <source>
        <dbReference type="EMBL" id="CAG8673986.1"/>
    </source>
</evidence>
<name>A0A9N9EH76_9GLOM</name>
<gene>
    <name evidence="1" type="ORF">POCULU_LOCUS11129</name>
</gene>
<keyword evidence="2" id="KW-1185">Reference proteome</keyword>
<sequence>DAFDVSVKAVTKKTLFVRAPETLSISAVLTSDQPGKTFRKKERMAS</sequence>
<evidence type="ECO:0000313" key="2">
    <source>
        <dbReference type="Proteomes" id="UP000789572"/>
    </source>
</evidence>
<feature type="non-terminal residue" evidence="1">
    <location>
        <position position="1"/>
    </location>
</feature>
<organism evidence="1 2">
    <name type="scientific">Paraglomus occultum</name>
    <dbReference type="NCBI Taxonomy" id="144539"/>
    <lineage>
        <taxon>Eukaryota</taxon>
        <taxon>Fungi</taxon>
        <taxon>Fungi incertae sedis</taxon>
        <taxon>Mucoromycota</taxon>
        <taxon>Glomeromycotina</taxon>
        <taxon>Glomeromycetes</taxon>
        <taxon>Paraglomerales</taxon>
        <taxon>Paraglomeraceae</taxon>
        <taxon>Paraglomus</taxon>
    </lineage>
</organism>
<dbReference type="AlphaFoldDB" id="A0A9N9EH76"/>
<dbReference type="Proteomes" id="UP000789572">
    <property type="component" value="Unassembled WGS sequence"/>
</dbReference>
<feature type="non-terminal residue" evidence="1">
    <location>
        <position position="46"/>
    </location>
</feature>
<dbReference type="EMBL" id="CAJVPJ010007180">
    <property type="protein sequence ID" value="CAG8673986.1"/>
    <property type="molecule type" value="Genomic_DNA"/>
</dbReference>
<comment type="caution">
    <text evidence="1">The sequence shown here is derived from an EMBL/GenBank/DDBJ whole genome shotgun (WGS) entry which is preliminary data.</text>
</comment>
<reference evidence="1" key="1">
    <citation type="submission" date="2021-06" db="EMBL/GenBank/DDBJ databases">
        <authorList>
            <person name="Kallberg Y."/>
            <person name="Tangrot J."/>
            <person name="Rosling A."/>
        </authorList>
    </citation>
    <scope>NUCLEOTIDE SEQUENCE</scope>
    <source>
        <strain evidence="1">IA702</strain>
    </source>
</reference>